<keyword evidence="2" id="KW-1185">Reference proteome</keyword>
<evidence type="ECO:0000313" key="1">
    <source>
        <dbReference type="EMBL" id="GKU95529.1"/>
    </source>
</evidence>
<evidence type="ECO:0000313" key="2">
    <source>
        <dbReference type="Proteomes" id="UP001054252"/>
    </source>
</evidence>
<dbReference type="EMBL" id="BPVZ01000009">
    <property type="protein sequence ID" value="GKU95529.1"/>
    <property type="molecule type" value="Genomic_DNA"/>
</dbReference>
<dbReference type="AlphaFoldDB" id="A0AAV5IEA1"/>
<accession>A0AAV5IEA1</accession>
<reference evidence="1 2" key="1">
    <citation type="journal article" date="2021" name="Commun. Biol.">
        <title>The genome of Shorea leprosula (Dipterocarpaceae) highlights the ecological relevance of drought in aseasonal tropical rainforests.</title>
        <authorList>
            <person name="Ng K.K.S."/>
            <person name="Kobayashi M.J."/>
            <person name="Fawcett J.A."/>
            <person name="Hatakeyama M."/>
            <person name="Paape T."/>
            <person name="Ng C.H."/>
            <person name="Ang C.C."/>
            <person name="Tnah L.H."/>
            <person name="Lee C.T."/>
            <person name="Nishiyama T."/>
            <person name="Sese J."/>
            <person name="O'Brien M.J."/>
            <person name="Copetti D."/>
            <person name="Mohd Noor M.I."/>
            <person name="Ong R.C."/>
            <person name="Putra M."/>
            <person name="Sireger I.Z."/>
            <person name="Indrioko S."/>
            <person name="Kosugi Y."/>
            <person name="Izuno A."/>
            <person name="Isagi Y."/>
            <person name="Lee S.L."/>
            <person name="Shimizu K.K."/>
        </authorList>
    </citation>
    <scope>NUCLEOTIDE SEQUENCE [LARGE SCALE GENOMIC DNA]</scope>
    <source>
        <strain evidence="1">214</strain>
    </source>
</reference>
<comment type="caution">
    <text evidence="1">The sequence shown here is derived from an EMBL/GenBank/DDBJ whole genome shotgun (WGS) entry which is preliminary data.</text>
</comment>
<sequence length="36" mass="4093">MLLSLSLCVTFDDQKQPPFSWSDLFEVSIFSLPEAT</sequence>
<organism evidence="1 2">
    <name type="scientific">Rubroshorea leprosula</name>
    <dbReference type="NCBI Taxonomy" id="152421"/>
    <lineage>
        <taxon>Eukaryota</taxon>
        <taxon>Viridiplantae</taxon>
        <taxon>Streptophyta</taxon>
        <taxon>Embryophyta</taxon>
        <taxon>Tracheophyta</taxon>
        <taxon>Spermatophyta</taxon>
        <taxon>Magnoliopsida</taxon>
        <taxon>eudicotyledons</taxon>
        <taxon>Gunneridae</taxon>
        <taxon>Pentapetalae</taxon>
        <taxon>rosids</taxon>
        <taxon>malvids</taxon>
        <taxon>Malvales</taxon>
        <taxon>Dipterocarpaceae</taxon>
        <taxon>Rubroshorea</taxon>
    </lineage>
</organism>
<name>A0AAV5IEA1_9ROSI</name>
<proteinExistence type="predicted"/>
<dbReference type="Proteomes" id="UP001054252">
    <property type="component" value="Unassembled WGS sequence"/>
</dbReference>
<protein>
    <submittedName>
        <fullName evidence="1">Uncharacterized protein</fullName>
    </submittedName>
</protein>
<gene>
    <name evidence="1" type="ORF">SLEP1_g8878</name>
</gene>